<dbReference type="InterPro" id="IPR043427">
    <property type="entry name" value="YscJ/FliF"/>
</dbReference>
<dbReference type="Proteomes" id="UP000075763">
    <property type="component" value="Unassembled WGS sequence"/>
</dbReference>
<evidence type="ECO:0000256" key="7">
    <source>
        <dbReference type="ARBA" id="ARBA00022692"/>
    </source>
</evidence>
<keyword evidence="9 14" id="KW-0472">Membrane</keyword>
<evidence type="ECO:0000256" key="11">
    <source>
        <dbReference type="ARBA" id="ARBA00025936"/>
    </source>
</evidence>
<protein>
    <recommendedName>
        <fullName evidence="5 12">Flagellar M-ring protein</fullName>
    </recommendedName>
</protein>
<keyword evidence="17" id="KW-0282">Flagellum</keyword>
<organism evidence="17 18">
    <name type="scientific">Pseudoalteromonas tetraodonis</name>
    <dbReference type="NCBI Taxonomy" id="43659"/>
    <lineage>
        <taxon>Bacteria</taxon>
        <taxon>Pseudomonadati</taxon>
        <taxon>Pseudomonadota</taxon>
        <taxon>Gammaproteobacteria</taxon>
        <taxon>Alteromonadales</taxon>
        <taxon>Pseudoalteromonadaceae</taxon>
        <taxon>Pseudoalteromonas</taxon>
    </lineage>
</organism>
<dbReference type="EMBL" id="LVCN01000011">
    <property type="protein sequence ID" value="KYL36310.1"/>
    <property type="molecule type" value="Genomic_DNA"/>
</dbReference>
<reference evidence="17 18" key="1">
    <citation type="submission" date="2016-03" db="EMBL/GenBank/DDBJ databases">
        <authorList>
            <person name="Zhang H."/>
            <person name="Liu R."/>
            <person name="Wang M."/>
            <person name="Wang H."/>
            <person name="Wang L."/>
            <person name="Song L."/>
        </authorList>
    </citation>
    <scope>NUCLEOTIDE SEQUENCE [LARGE SCALE GENOMIC DNA]</scope>
    <source>
        <strain evidence="17 18">DSM 16099</strain>
    </source>
</reference>
<name>A0ABD4ES29_9GAMM</name>
<keyword evidence="6" id="KW-1003">Cell membrane</keyword>
<dbReference type="Gene3D" id="3.30.300.30">
    <property type="match status" value="1"/>
</dbReference>
<evidence type="ECO:0000256" key="12">
    <source>
        <dbReference type="PIRNR" id="PIRNR004862"/>
    </source>
</evidence>
<dbReference type="Pfam" id="PF01514">
    <property type="entry name" value="YscJ_FliF"/>
    <property type="match status" value="1"/>
</dbReference>
<evidence type="ECO:0000256" key="2">
    <source>
        <dbReference type="ARBA" id="ARBA00004117"/>
    </source>
</evidence>
<dbReference type="AlphaFoldDB" id="A0ABD4ES29"/>
<keyword evidence="10 12" id="KW-0975">Bacterial flagellum</keyword>
<keyword evidence="17" id="KW-0969">Cilium</keyword>
<evidence type="ECO:0000313" key="17">
    <source>
        <dbReference type="EMBL" id="KYL36310.1"/>
    </source>
</evidence>
<dbReference type="GO" id="GO:0005886">
    <property type="term" value="C:plasma membrane"/>
    <property type="evidence" value="ECO:0007669"/>
    <property type="project" value="UniProtKB-SubCell"/>
</dbReference>
<keyword evidence="8 14" id="KW-1133">Transmembrane helix</keyword>
<evidence type="ECO:0000256" key="3">
    <source>
        <dbReference type="ARBA" id="ARBA00004651"/>
    </source>
</evidence>
<accession>A0ABD4ES29</accession>
<dbReference type="InterPro" id="IPR045851">
    <property type="entry name" value="AMP-bd_C_sf"/>
</dbReference>
<comment type="function">
    <text evidence="1 12">The M ring may be actively involved in energy transduction.</text>
</comment>
<evidence type="ECO:0000256" key="10">
    <source>
        <dbReference type="ARBA" id="ARBA00023143"/>
    </source>
</evidence>
<feature type="transmembrane region" description="Helical" evidence="14">
    <location>
        <begin position="447"/>
        <end position="469"/>
    </location>
</feature>
<keyword evidence="17" id="KW-0966">Cell projection</keyword>
<gene>
    <name evidence="17" type="ORF">A2I96_10495</name>
</gene>
<evidence type="ECO:0000259" key="15">
    <source>
        <dbReference type="Pfam" id="PF01514"/>
    </source>
</evidence>
<feature type="compositionally biased region" description="Basic and acidic residues" evidence="13">
    <location>
        <begin position="342"/>
        <end position="356"/>
    </location>
</feature>
<comment type="similarity">
    <text evidence="4 12">Belongs to the FliF family.</text>
</comment>
<feature type="transmembrane region" description="Helical" evidence="14">
    <location>
        <begin position="37"/>
        <end position="56"/>
    </location>
</feature>
<dbReference type="PIRSF" id="PIRSF004862">
    <property type="entry name" value="FliF"/>
    <property type="match status" value="1"/>
</dbReference>
<feature type="domain" description="Flagellar M-ring N-terminal" evidence="15">
    <location>
        <begin position="58"/>
        <end position="234"/>
    </location>
</feature>
<comment type="caution">
    <text evidence="17">The sequence shown here is derived from an EMBL/GenBank/DDBJ whole genome shotgun (WGS) entry which is preliminary data.</text>
</comment>
<evidence type="ECO:0000259" key="16">
    <source>
        <dbReference type="Pfam" id="PF08345"/>
    </source>
</evidence>
<dbReference type="PANTHER" id="PTHR30046">
    <property type="entry name" value="FLAGELLAR M-RING PROTEIN"/>
    <property type="match status" value="1"/>
</dbReference>
<dbReference type="InterPro" id="IPR013556">
    <property type="entry name" value="Flag_M-ring_C"/>
</dbReference>
<proteinExistence type="inferred from homology"/>
<dbReference type="PANTHER" id="PTHR30046:SF0">
    <property type="entry name" value="FLAGELLAR M-RING PROTEIN"/>
    <property type="match status" value="1"/>
</dbReference>
<evidence type="ECO:0000313" key="18">
    <source>
        <dbReference type="Proteomes" id="UP000075763"/>
    </source>
</evidence>
<dbReference type="PRINTS" id="PR01009">
    <property type="entry name" value="FLGMRINGFLIF"/>
</dbReference>
<evidence type="ECO:0000256" key="13">
    <source>
        <dbReference type="SAM" id="MobiDB-lite"/>
    </source>
</evidence>
<comment type="subunit">
    <text evidence="11">The basal body constitutes a major portion of the flagellar organelle and consists of four rings (L,P,S, and M) mounted on a central rod. The M ring is integral to the inner membrane of the cell and may be connected to the flagellar rod via the S ring. The S (supramembrane ring) lies just distal to the M ring. The L and P rings lie in the outer membrane and the periplasmic space, respectively.</text>
</comment>
<evidence type="ECO:0000256" key="6">
    <source>
        <dbReference type="ARBA" id="ARBA00022475"/>
    </source>
</evidence>
<feature type="domain" description="Flagellar M-ring C-terminal" evidence="16">
    <location>
        <begin position="269"/>
        <end position="424"/>
    </location>
</feature>
<dbReference type="InterPro" id="IPR006182">
    <property type="entry name" value="FliF_N_dom"/>
</dbReference>
<dbReference type="GO" id="GO:0009425">
    <property type="term" value="C:bacterial-type flagellum basal body"/>
    <property type="evidence" value="ECO:0007669"/>
    <property type="project" value="UniProtKB-SubCell"/>
</dbReference>
<dbReference type="InterPro" id="IPR000067">
    <property type="entry name" value="FlgMring_FliF"/>
</dbReference>
<evidence type="ECO:0000256" key="14">
    <source>
        <dbReference type="SAM" id="Phobius"/>
    </source>
</evidence>
<evidence type="ECO:0000256" key="1">
    <source>
        <dbReference type="ARBA" id="ARBA00003820"/>
    </source>
</evidence>
<keyword evidence="7 14" id="KW-0812">Transmembrane</keyword>
<sequence>MKGELAKVPEQNESNLKERVVNLSNKLNFGNSGDRSVATIALLATLVAATIVLILWTSAKNYVPLYGNQESYDKANILEILDKEQITFRIDTDSGNILVPQEKLADARITLAARGIKASMPEGIENISDKVSMGTSQFIESMQYQHALEGELARTIINMQGIRNARVHLAVPKRSLFVGRTEQKTAASVMVDLAPGHELKPEQVEAIIALIIGSVPGLDSRSVSVVDQRGKLLSGDLFDTTPVGKETDKKLAFIEKVERNIEQRASIMLLPILGEGNFRIQVSSDVDFSVVEETREMVDPQNVLTQEFIKSDSTMDQLAAGIPGSLANEPPVPNEQAEDENNERTSQRSESKRQFENGRSVTHTQFEVGRIKNMSLSVLINEQVAGTADGWSEEKLASLGEMVKKATGFNDARGDQFNITSFAFVEQKILAPGEGLEWWQMPELKEYARYIVGTLISLLLILFGVRPLVNHLIKGKSNDANNAMATTDNEVKSVSATERQSSPLDEAINAKSQIENLTAKEGASEHQNMSLPQIGNDFEEQIAHMQLLANKETERVTSVIKYWVEQGVEIESRKA</sequence>
<evidence type="ECO:0000256" key="4">
    <source>
        <dbReference type="ARBA" id="ARBA00007971"/>
    </source>
</evidence>
<dbReference type="NCBIfam" id="TIGR00206">
    <property type="entry name" value="fliF"/>
    <property type="match status" value="1"/>
</dbReference>
<feature type="region of interest" description="Disordered" evidence="13">
    <location>
        <begin position="321"/>
        <end position="359"/>
    </location>
</feature>
<evidence type="ECO:0000256" key="8">
    <source>
        <dbReference type="ARBA" id="ARBA00022989"/>
    </source>
</evidence>
<evidence type="ECO:0000256" key="9">
    <source>
        <dbReference type="ARBA" id="ARBA00023136"/>
    </source>
</evidence>
<dbReference type="Pfam" id="PF08345">
    <property type="entry name" value="YscJ_FliF_C"/>
    <property type="match status" value="1"/>
</dbReference>
<evidence type="ECO:0000256" key="5">
    <source>
        <dbReference type="ARBA" id="ARBA00017949"/>
    </source>
</evidence>
<comment type="subcellular location">
    <subcellularLocation>
        <location evidence="2 12">Bacterial flagellum basal body</location>
    </subcellularLocation>
    <subcellularLocation>
        <location evidence="3">Cell membrane</location>
        <topology evidence="3">Multi-pass membrane protein</topology>
    </subcellularLocation>
</comment>